<feature type="region of interest" description="Disordered" evidence="1">
    <location>
        <begin position="66"/>
        <end position="123"/>
    </location>
</feature>
<accession>A0A9Q1CAT4</accession>
<feature type="compositionally biased region" description="Polar residues" evidence="1">
    <location>
        <begin position="98"/>
        <end position="123"/>
    </location>
</feature>
<dbReference type="EMBL" id="JAIZAY010000005">
    <property type="protein sequence ID" value="KAJ8041545.1"/>
    <property type="molecule type" value="Genomic_DNA"/>
</dbReference>
<sequence>MRLVSVKMDIKVSLAVLTAVATLLLILEKSNVSGKKMVVLNKPFFSSNVPKSGSFKNIKVVEATETISSDTNSKAASKTTKKGTETFTCTSQKDDNTTKGQLTPITEETPTTNSPEASTSYSMDNTRAVSTSVCNASSPTGAEKTATSERFTLLLH</sequence>
<proteinExistence type="predicted"/>
<organism evidence="2 3">
    <name type="scientific">Holothuria leucospilota</name>
    <name type="common">Black long sea cucumber</name>
    <name type="synonym">Mertensiothuria leucospilota</name>
    <dbReference type="NCBI Taxonomy" id="206669"/>
    <lineage>
        <taxon>Eukaryota</taxon>
        <taxon>Metazoa</taxon>
        <taxon>Echinodermata</taxon>
        <taxon>Eleutherozoa</taxon>
        <taxon>Echinozoa</taxon>
        <taxon>Holothuroidea</taxon>
        <taxon>Aspidochirotacea</taxon>
        <taxon>Aspidochirotida</taxon>
        <taxon>Holothuriidae</taxon>
        <taxon>Holothuria</taxon>
    </lineage>
</organism>
<gene>
    <name evidence="2" type="ORF">HOLleu_12395</name>
</gene>
<evidence type="ECO:0000313" key="3">
    <source>
        <dbReference type="Proteomes" id="UP001152320"/>
    </source>
</evidence>
<feature type="compositionally biased region" description="Low complexity" evidence="1">
    <location>
        <begin position="68"/>
        <end position="78"/>
    </location>
</feature>
<evidence type="ECO:0000313" key="2">
    <source>
        <dbReference type="EMBL" id="KAJ8041545.1"/>
    </source>
</evidence>
<dbReference type="Proteomes" id="UP001152320">
    <property type="component" value="Chromosome 5"/>
</dbReference>
<comment type="caution">
    <text evidence="2">The sequence shown here is derived from an EMBL/GenBank/DDBJ whole genome shotgun (WGS) entry which is preliminary data.</text>
</comment>
<reference evidence="2" key="1">
    <citation type="submission" date="2021-10" db="EMBL/GenBank/DDBJ databases">
        <title>Tropical sea cucumber genome reveals ecological adaptation and Cuvierian tubules defense mechanism.</title>
        <authorList>
            <person name="Chen T."/>
        </authorList>
    </citation>
    <scope>NUCLEOTIDE SEQUENCE</scope>
    <source>
        <strain evidence="2">Nanhai2018</strain>
        <tissue evidence="2">Muscle</tissue>
    </source>
</reference>
<protein>
    <submittedName>
        <fullName evidence="2">Uncharacterized protein</fullName>
    </submittedName>
</protein>
<evidence type="ECO:0000256" key="1">
    <source>
        <dbReference type="SAM" id="MobiDB-lite"/>
    </source>
</evidence>
<keyword evidence="3" id="KW-1185">Reference proteome</keyword>
<name>A0A9Q1CAT4_HOLLE</name>
<dbReference type="AlphaFoldDB" id="A0A9Q1CAT4"/>